<dbReference type="AlphaFoldDB" id="A0A1I7YZF7"/>
<keyword evidence="1" id="KW-0812">Transmembrane</keyword>
<dbReference type="WBParaSite" id="L893_g213.t1">
    <property type="protein sequence ID" value="L893_g213.t1"/>
    <property type="gene ID" value="L893_g213"/>
</dbReference>
<proteinExistence type="predicted"/>
<evidence type="ECO:0000313" key="2">
    <source>
        <dbReference type="Proteomes" id="UP000095287"/>
    </source>
</evidence>
<feature type="transmembrane region" description="Helical" evidence="1">
    <location>
        <begin position="29"/>
        <end position="52"/>
    </location>
</feature>
<evidence type="ECO:0000256" key="1">
    <source>
        <dbReference type="SAM" id="Phobius"/>
    </source>
</evidence>
<accession>A0A1I7YZF7</accession>
<dbReference type="Proteomes" id="UP000095287">
    <property type="component" value="Unplaced"/>
</dbReference>
<reference evidence="3" key="1">
    <citation type="submission" date="2016-11" db="UniProtKB">
        <authorList>
            <consortium name="WormBaseParasite"/>
        </authorList>
    </citation>
    <scope>IDENTIFICATION</scope>
</reference>
<evidence type="ECO:0000313" key="3">
    <source>
        <dbReference type="WBParaSite" id="L893_g213.t1"/>
    </source>
</evidence>
<keyword evidence="1" id="KW-1133">Transmembrane helix</keyword>
<sequence>MLVGDLWEVHINDSLLSLSIQLTKMVNSALLVVFIIALILCFMIEVDGYPLLHQLEIIRRRVKRVDWPYYVASYEELD</sequence>
<organism evidence="2 3">
    <name type="scientific">Steinernema glaseri</name>
    <dbReference type="NCBI Taxonomy" id="37863"/>
    <lineage>
        <taxon>Eukaryota</taxon>
        <taxon>Metazoa</taxon>
        <taxon>Ecdysozoa</taxon>
        <taxon>Nematoda</taxon>
        <taxon>Chromadorea</taxon>
        <taxon>Rhabditida</taxon>
        <taxon>Tylenchina</taxon>
        <taxon>Panagrolaimomorpha</taxon>
        <taxon>Strongyloidoidea</taxon>
        <taxon>Steinernematidae</taxon>
        <taxon>Steinernema</taxon>
    </lineage>
</organism>
<keyword evidence="2" id="KW-1185">Reference proteome</keyword>
<keyword evidence="1" id="KW-0472">Membrane</keyword>
<protein>
    <submittedName>
        <fullName evidence="3">Ion_trans domain-containing protein</fullName>
    </submittedName>
</protein>
<name>A0A1I7YZF7_9BILA</name>